<dbReference type="SUPFAM" id="SSF52172">
    <property type="entry name" value="CheY-like"/>
    <property type="match status" value="1"/>
</dbReference>
<sequence length="249" mass="28909">MLKIAIIEDNPIHLSNLEKIIHEFTKEHNCRFVVDVYMSLKACQELISNQEMYDIYFIDLEIESQRYGGLETIVEVRRYNPYASFVFMTTISEAMPLTLEAHVGVMDFIAKDSGQAEISRRIRHCLQLEMEKCFNQQEEQVDILSYSYQGHTGVSLPFRDILYVTAGTKSHRIIVFGKGYRKEIYGCLSDIKELDSNAYLYSLSRSILLNPKNVKEINCSTREIIFCEGTTCQVSYLKMNQIKKHLKRS</sequence>
<dbReference type="SMART" id="SM00850">
    <property type="entry name" value="LytTR"/>
    <property type="match status" value="1"/>
</dbReference>
<dbReference type="EMBL" id="FOGF01000020">
    <property type="protein sequence ID" value="SER12977.1"/>
    <property type="molecule type" value="Genomic_DNA"/>
</dbReference>
<evidence type="ECO:0000256" key="4">
    <source>
        <dbReference type="ARBA" id="ARBA00037164"/>
    </source>
</evidence>
<name>A0A1H9LP24_9LACT</name>
<dbReference type="PROSITE" id="PS50110">
    <property type="entry name" value="RESPONSE_REGULATORY"/>
    <property type="match status" value="1"/>
</dbReference>
<protein>
    <submittedName>
        <fullName evidence="8">Two component transcriptional regulator, LytTR family</fullName>
    </submittedName>
</protein>
<dbReference type="SMART" id="SM00448">
    <property type="entry name" value="REC"/>
    <property type="match status" value="1"/>
</dbReference>
<keyword evidence="3" id="KW-0010">Activator</keyword>
<evidence type="ECO:0000313" key="8">
    <source>
        <dbReference type="EMBL" id="SER12977.1"/>
    </source>
</evidence>
<dbReference type="InterPro" id="IPR001789">
    <property type="entry name" value="Sig_transdc_resp-reg_receiver"/>
</dbReference>
<dbReference type="GO" id="GO:0000156">
    <property type="term" value="F:phosphorelay response regulator activity"/>
    <property type="evidence" value="ECO:0007669"/>
    <property type="project" value="InterPro"/>
</dbReference>
<accession>A0A1H9LP24</accession>
<dbReference type="InterPro" id="IPR011006">
    <property type="entry name" value="CheY-like_superfamily"/>
</dbReference>
<dbReference type="PROSITE" id="PS50930">
    <property type="entry name" value="HTH_LYTTR"/>
    <property type="match status" value="1"/>
</dbReference>
<dbReference type="InterPro" id="IPR007492">
    <property type="entry name" value="LytTR_DNA-bd_dom"/>
</dbReference>
<comment type="function">
    <text evidence="4">Required for high-level post-exponential phase expression of a series of secreted proteins.</text>
</comment>
<dbReference type="STRING" id="137733.SAMN05421767_12035"/>
<evidence type="ECO:0000259" key="6">
    <source>
        <dbReference type="PROSITE" id="PS50110"/>
    </source>
</evidence>
<evidence type="ECO:0000256" key="3">
    <source>
        <dbReference type="ARBA" id="ARBA00023159"/>
    </source>
</evidence>
<dbReference type="Gene3D" id="3.40.50.2300">
    <property type="match status" value="1"/>
</dbReference>
<keyword evidence="2" id="KW-0902">Two-component regulatory system</keyword>
<evidence type="ECO:0000313" key="9">
    <source>
        <dbReference type="Proteomes" id="UP000198556"/>
    </source>
</evidence>
<keyword evidence="5" id="KW-0597">Phosphoprotein</keyword>
<organism evidence="8 9">
    <name type="scientific">Granulicatella balaenopterae</name>
    <dbReference type="NCBI Taxonomy" id="137733"/>
    <lineage>
        <taxon>Bacteria</taxon>
        <taxon>Bacillati</taxon>
        <taxon>Bacillota</taxon>
        <taxon>Bacilli</taxon>
        <taxon>Lactobacillales</taxon>
        <taxon>Carnobacteriaceae</taxon>
        <taxon>Granulicatella</taxon>
    </lineage>
</organism>
<keyword evidence="9" id="KW-1185">Reference proteome</keyword>
<gene>
    <name evidence="8" type="ORF">SAMN05421767_12035</name>
</gene>
<dbReference type="GO" id="GO:0003677">
    <property type="term" value="F:DNA binding"/>
    <property type="evidence" value="ECO:0007669"/>
    <property type="project" value="InterPro"/>
</dbReference>
<dbReference type="PANTHER" id="PTHR37299">
    <property type="entry name" value="TRANSCRIPTIONAL REGULATOR-RELATED"/>
    <property type="match status" value="1"/>
</dbReference>
<dbReference type="RefSeq" id="WP_089746746.1">
    <property type="nucleotide sequence ID" value="NZ_FOGF01000020.1"/>
</dbReference>
<dbReference type="InterPro" id="IPR046947">
    <property type="entry name" value="LytR-like"/>
</dbReference>
<evidence type="ECO:0000256" key="5">
    <source>
        <dbReference type="PROSITE-ProRule" id="PRU00169"/>
    </source>
</evidence>
<evidence type="ECO:0000256" key="1">
    <source>
        <dbReference type="ARBA" id="ARBA00022490"/>
    </source>
</evidence>
<dbReference type="Pfam" id="PF04397">
    <property type="entry name" value="LytTR"/>
    <property type="match status" value="1"/>
</dbReference>
<dbReference type="OrthoDB" id="9809318at2"/>
<keyword evidence="1" id="KW-0963">Cytoplasm</keyword>
<dbReference type="Proteomes" id="UP000198556">
    <property type="component" value="Unassembled WGS sequence"/>
</dbReference>
<dbReference type="Pfam" id="PF00072">
    <property type="entry name" value="Response_reg"/>
    <property type="match status" value="1"/>
</dbReference>
<reference evidence="8 9" key="1">
    <citation type="submission" date="2016-10" db="EMBL/GenBank/DDBJ databases">
        <authorList>
            <person name="de Groot N.N."/>
        </authorList>
    </citation>
    <scope>NUCLEOTIDE SEQUENCE [LARGE SCALE GENOMIC DNA]</scope>
    <source>
        <strain evidence="8 9">DSM 15827</strain>
    </source>
</reference>
<feature type="modified residue" description="4-aspartylphosphate" evidence="5">
    <location>
        <position position="59"/>
    </location>
</feature>
<dbReference type="PANTHER" id="PTHR37299:SF3">
    <property type="entry name" value="STAGE 0 SPORULATION PROTEIN A HOMOLOG"/>
    <property type="match status" value="1"/>
</dbReference>
<dbReference type="AlphaFoldDB" id="A0A1H9LP24"/>
<feature type="domain" description="Response regulatory" evidence="6">
    <location>
        <begin position="3"/>
        <end position="126"/>
    </location>
</feature>
<dbReference type="Gene3D" id="2.40.50.1020">
    <property type="entry name" value="LytTr DNA-binding domain"/>
    <property type="match status" value="1"/>
</dbReference>
<feature type="domain" description="HTH LytTR-type" evidence="7">
    <location>
        <begin position="144"/>
        <end position="248"/>
    </location>
</feature>
<evidence type="ECO:0000256" key="2">
    <source>
        <dbReference type="ARBA" id="ARBA00023012"/>
    </source>
</evidence>
<proteinExistence type="predicted"/>
<evidence type="ECO:0000259" key="7">
    <source>
        <dbReference type="PROSITE" id="PS50930"/>
    </source>
</evidence>